<dbReference type="EMBL" id="LAZR01000037">
    <property type="protein sequence ID" value="KKO00964.1"/>
    <property type="molecule type" value="Genomic_DNA"/>
</dbReference>
<dbReference type="InterPro" id="IPR003615">
    <property type="entry name" value="HNH_nuc"/>
</dbReference>
<proteinExistence type="predicted"/>
<gene>
    <name evidence="2" type="ORF">LCGC14_0119440</name>
</gene>
<organism evidence="2">
    <name type="scientific">marine sediment metagenome</name>
    <dbReference type="NCBI Taxonomy" id="412755"/>
    <lineage>
        <taxon>unclassified sequences</taxon>
        <taxon>metagenomes</taxon>
        <taxon>ecological metagenomes</taxon>
    </lineage>
</organism>
<comment type="caution">
    <text evidence="2">The sequence shown here is derived from an EMBL/GenBank/DDBJ whole genome shotgun (WGS) entry which is preliminary data.</text>
</comment>
<dbReference type="AlphaFoldDB" id="A0A0F9Y8K4"/>
<feature type="domain" description="HNH nuclease" evidence="1">
    <location>
        <begin position="95"/>
        <end position="148"/>
    </location>
</feature>
<dbReference type="CDD" id="cd00085">
    <property type="entry name" value="HNHc"/>
    <property type="match status" value="1"/>
</dbReference>
<dbReference type="SMART" id="SM00507">
    <property type="entry name" value="HNHc"/>
    <property type="match status" value="1"/>
</dbReference>
<sequence length="285" mass="32367">MMRLDEPQYTLDQTIDECILGVTGNDLLRQNLIASRNDLSDAGMQYTIAANTGELYTIQPVNVDGDPVVINVLKKSELVKVYELYFRAAKKPARKIYDSILNAAQDKCPFCGGIGTPRNLDHFLPKAHYPQFSILPSNLVPSCRDCNMDGKAQNFASSAERQIIQPYSDSQRFFVDQWIFATYISFDDGEPGKFEYYALPPEEWPDIDKERAQRHFADFNLAKRYATKAAEQLGTVLGQIRSMRQANLDTGEIQNVLLQPAVDAAQFSNHWQKGMYQALIQFLYK</sequence>
<accession>A0A0F9Y8K4</accession>
<protein>
    <recommendedName>
        <fullName evidence="1">HNH nuclease domain-containing protein</fullName>
    </recommendedName>
</protein>
<dbReference type="Gene3D" id="1.10.30.50">
    <property type="match status" value="1"/>
</dbReference>
<evidence type="ECO:0000313" key="2">
    <source>
        <dbReference type="EMBL" id="KKO00964.1"/>
    </source>
</evidence>
<evidence type="ECO:0000259" key="1">
    <source>
        <dbReference type="SMART" id="SM00507"/>
    </source>
</evidence>
<name>A0A0F9Y8K4_9ZZZZ</name>
<reference evidence="2" key="1">
    <citation type="journal article" date="2015" name="Nature">
        <title>Complex archaea that bridge the gap between prokaryotes and eukaryotes.</title>
        <authorList>
            <person name="Spang A."/>
            <person name="Saw J.H."/>
            <person name="Jorgensen S.L."/>
            <person name="Zaremba-Niedzwiedzka K."/>
            <person name="Martijn J."/>
            <person name="Lind A.E."/>
            <person name="van Eijk R."/>
            <person name="Schleper C."/>
            <person name="Guy L."/>
            <person name="Ettema T.J."/>
        </authorList>
    </citation>
    <scope>NUCLEOTIDE SEQUENCE</scope>
</reference>